<accession>A0AAE9JJ20</accession>
<name>A0AAE9JJ20_CAEBR</name>
<reference evidence="4 5" key="1">
    <citation type="submission" date="2022-04" db="EMBL/GenBank/DDBJ databases">
        <title>Chromosome-level reference genomes for two strains of Caenorhabditis briggsae: an improved platform for comparative genomics.</title>
        <authorList>
            <person name="Stevens L."/>
            <person name="Andersen E."/>
        </authorList>
    </citation>
    <scope>NUCLEOTIDE SEQUENCE [LARGE SCALE GENOMIC DNA]</scope>
    <source>
        <strain evidence="4">VX34</strain>
        <tissue evidence="4">Whole-organism</tissue>
    </source>
</reference>
<dbReference type="InterPro" id="IPR050373">
    <property type="entry name" value="Fibrinogen_C-term_domain"/>
</dbReference>
<feature type="region of interest" description="Disordered" evidence="2">
    <location>
        <begin position="223"/>
        <end position="258"/>
    </location>
</feature>
<keyword evidence="1" id="KW-0175">Coiled coil</keyword>
<dbReference type="Gene3D" id="3.90.215.10">
    <property type="entry name" value="Gamma Fibrinogen, chain A, domain 1"/>
    <property type="match status" value="1"/>
</dbReference>
<proteinExistence type="predicted"/>
<feature type="domain" description="Fibrinogen C-terminal" evidence="3">
    <location>
        <begin position="81"/>
        <end position="180"/>
    </location>
</feature>
<evidence type="ECO:0000313" key="5">
    <source>
        <dbReference type="Proteomes" id="UP000829354"/>
    </source>
</evidence>
<dbReference type="PANTHER" id="PTHR19143:SF444">
    <property type="entry name" value="PROTEIN SCABROUS"/>
    <property type="match status" value="1"/>
</dbReference>
<dbReference type="InterPro" id="IPR014716">
    <property type="entry name" value="Fibrinogen_a/b/g_C_1"/>
</dbReference>
<dbReference type="PANTHER" id="PTHR19143">
    <property type="entry name" value="FIBRINOGEN/TENASCIN/ANGIOPOEITIN"/>
    <property type="match status" value="1"/>
</dbReference>
<evidence type="ECO:0000256" key="2">
    <source>
        <dbReference type="SAM" id="MobiDB-lite"/>
    </source>
</evidence>
<dbReference type="InterPro" id="IPR036056">
    <property type="entry name" value="Fibrinogen-like_C"/>
</dbReference>
<dbReference type="Proteomes" id="UP000829354">
    <property type="component" value="Chromosome IV"/>
</dbReference>
<dbReference type="SMART" id="SM00186">
    <property type="entry name" value="FBG"/>
    <property type="match status" value="1"/>
</dbReference>
<gene>
    <name evidence="4" type="ORF">L5515_012420</name>
</gene>
<evidence type="ECO:0000313" key="4">
    <source>
        <dbReference type="EMBL" id="UMM30619.1"/>
    </source>
</evidence>
<feature type="region of interest" description="Disordered" evidence="2">
    <location>
        <begin position="54"/>
        <end position="88"/>
    </location>
</feature>
<sequence length="636" mass="71630">MGLNVSLKLTTSDGSIIDQYNFHADSTDGQGIYAYTSLRPGTISTTISITWSTNKKNIPAPNPKTTTPAGTGSTPTQSPTTTAPKLPADCDEVEDKTSGIQIIYPDGINPISVYCDQTTEKAYTVIQIRGTLKNISFDLPYANYSDWFGESGIGKNFWMGLDLMNAMSNNGKSYNLQIDLCCGRQLRAKQIFHGFTYRWRINRLIGEEKAWYKTFGIPEQKRTTRNEMEDVEMAQPAEKDGEAERQAGGSGNDGSLWGDLTEMEESKRLLEDKNLELAEELDRSAAEVETMRKKVEEAEKLVEKLKKAMVKEKAVSGGLKGSIGHLEKKLAKAQGDRKAADGRLGEFERWIELFRKEEKEECGCRKGKAHYVEALGGECHDPKSLALSTLARNEKIASEDVNLMKCEEDFRKKLGKSERLEALRKFAGICPTWASKIMRNDWTEEELEWREAAESLKKEVMYRNQPQKAIIQEKYILVGQRMGLKSKAVFEVRTATISTWKQKFGWEKVEKAVVLVEWTKDDKQLKALVNLVEEIAKEVWELVVVPARMECGYDEVGGVTETWQKVRKTALNVEVVDPMTPVGPKKMPLILCDLKPGSLEKMMEYLACAIPGHSLVDRLRADVEDSEPKIKKHRAN</sequence>
<feature type="compositionally biased region" description="Low complexity" evidence="2">
    <location>
        <begin position="63"/>
        <end position="85"/>
    </location>
</feature>
<dbReference type="AlphaFoldDB" id="A0AAE9JJ20"/>
<dbReference type="InterPro" id="IPR002181">
    <property type="entry name" value="Fibrinogen_a/b/g_C_dom"/>
</dbReference>
<protein>
    <recommendedName>
        <fullName evidence="3">Fibrinogen C-terminal domain-containing protein</fullName>
    </recommendedName>
</protein>
<keyword evidence="5" id="KW-1185">Reference proteome</keyword>
<dbReference type="EMBL" id="CP092623">
    <property type="protein sequence ID" value="UMM30619.1"/>
    <property type="molecule type" value="Genomic_DNA"/>
</dbReference>
<feature type="coiled-coil region" evidence="1">
    <location>
        <begin position="260"/>
        <end position="315"/>
    </location>
</feature>
<dbReference type="PROSITE" id="PS51406">
    <property type="entry name" value="FIBRINOGEN_C_2"/>
    <property type="match status" value="1"/>
</dbReference>
<dbReference type="Pfam" id="PF00147">
    <property type="entry name" value="Fibrinogen_C"/>
    <property type="match status" value="1"/>
</dbReference>
<evidence type="ECO:0000256" key="1">
    <source>
        <dbReference type="SAM" id="Coils"/>
    </source>
</evidence>
<dbReference type="SUPFAM" id="SSF56496">
    <property type="entry name" value="Fibrinogen C-terminal domain-like"/>
    <property type="match status" value="1"/>
</dbReference>
<evidence type="ECO:0000259" key="3">
    <source>
        <dbReference type="PROSITE" id="PS51406"/>
    </source>
</evidence>
<organism evidence="4 5">
    <name type="scientific">Caenorhabditis briggsae</name>
    <dbReference type="NCBI Taxonomy" id="6238"/>
    <lineage>
        <taxon>Eukaryota</taxon>
        <taxon>Metazoa</taxon>
        <taxon>Ecdysozoa</taxon>
        <taxon>Nematoda</taxon>
        <taxon>Chromadorea</taxon>
        <taxon>Rhabditida</taxon>
        <taxon>Rhabditina</taxon>
        <taxon>Rhabditomorpha</taxon>
        <taxon>Rhabditoidea</taxon>
        <taxon>Rhabditidae</taxon>
        <taxon>Peloderinae</taxon>
        <taxon>Caenorhabditis</taxon>
    </lineage>
</organism>